<dbReference type="PANTHER" id="PTHR11138:SF5">
    <property type="entry name" value="METHIONYL-TRNA FORMYLTRANSFERASE, MITOCHONDRIAL"/>
    <property type="match status" value="1"/>
</dbReference>
<protein>
    <submittedName>
        <fullName evidence="2">Methionyl-tRNA formyltransferase</fullName>
    </submittedName>
</protein>
<accession>A0A2M7B780</accession>
<gene>
    <name evidence="2" type="ORF">COS60_00165</name>
</gene>
<dbReference type="InterPro" id="IPR036477">
    <property type="entry name" value="Formyl_transf_N_sf"/>
</dbReference>
<evidence type="ECO:0000259" key="1">
    <source>
        <dbReference type="Pfam" id="PF00551"/>
    </source>
</evidence>
<feature type="domain" description="Formyl transferase N-terminal" evidence="1">
    <location>
        <begin position="1"/>
        <end position="102"/>
    </location>
</feature>
<keyword evidence="2" id="KW-0808">Transferase</keyword>
<dbReference type="AlphaFoldDB" id="A0A2M7B780"/>
<dbReference type="GO" id="GO:0005829">
    <property type="term" value="C:cytosol"/>
    <property type="evidence" value="ECO:0007669"/>
    <property type="project" value="TreeGrafter"/>
</dbReference>
<reference evidence="3" key="1">
    <citation type="submission" date="2017-09" db="EMBL/GenBank/DDBJ databases">
        <title>Depth-based differentiation of microbial function through sediment-hosted aquifers and enrichment of novel symbionts in the deep terrestrial subsurface.</title>
        <authorList>
            <person name="Probst A.J."/>
            <person name="Ladd B."/>
            <person name="Jarett J.K."/>
            <person name="Geller-Mcgrath D.E."/>
            <person name="Sieber C.M.K."/>
            <person name="Emerson J.B."/>
            <person name="Anantharaman K."/>
            <person name="Thomas B.C."/>
            <person name="Malmstrom R."/>
            <person name="Stieglmeier M."/>
            <person name="Klingl A."/>
            <person name="Woyke T."/>
            <person name="Ryan C.M."/>
            <person name="Banfield J.F."/>
        </authorList>
    </citation>
    <scope>NUCLEOTIDE SEQUENCE [LARGE SCALE GENOMIC DNA]</scope>
</reference>
<organism evidence="2 3">
    <name type="scientific">Candidatus Wolfebacteria bacterium CG03_land_8_20_14_0_80_39_317</name>
    <dbReference type="NCBI Taxonomy" id="1975068"/>
    <lineage>
        <taxon>Bacteria</taxon>
        <taxon>Candidatus Wolfeibacteriota</taxon>
    </lineage>
</organism>
<proteinExistence type="predicted"/>
<evidence type="ECO:0000313" key="2">
    <source>
        <dbReference type="EMBL" id="PIU98974.1"/>
    </source>
</evidence>
<evidence type="ECO:0000313" key="3">
    <source>
        <dbReference type="Proteomes" id="UP000231704"/>
    </source>
</evidence>
<dbReference type="PANTHER" id="PTHR11138">
    <property type="entry name" value="METHIONYL-TRNA FORMYLTRANSFERASE"/>
    <property type="match status" value="1"/>
</dbReference>
<dbReference type="Gene3D" id="3.40.50.170">
    <property type="entry name" value="Formyl transferase, N-terminal domain"/>
    <property type="match status" value="1"/>
</dbReference>
<dbReference type="Proteomes" id="UP000231704">
    <property type="component" value="Unassembled WGS sequence"/>
</dbReference>
<dbReference type="EMBL" id="PEVI01000006">
    <property type="protein sequence ID" value="PIU98974.1"/>
    <property type="molecule type" value="Genomic_DNA"/>
</dbReference>
<dbReference type="Pfam" id="PF00551">
    <property type="entry name" value="Formyl_trans_N"/>
    <property type="match status" value="1"/>
</dbReference>
<feature type="non-terminal residue" evidence="2">
    <location>
        <position position="102"/>
    </location>
</feature>
<comment type="caution">
    <text evidence="2">The sequence shown here is derived from an EMBL/GenBank/DDBJ whole genome shotgun (WGS) entry which is preliminary data.</text>
</comment>
<dbReference type="SUPFAM" id="SSF53328">
    <property type="entry name" value="Formyltransferase"/>
    <property type="match status" value="1"/>
</dbReference>
<sequence>MKFIFFGTPEFAAIILEKLIQAELMPEAVICNPDKPTGRKQIITPPPVKVLAQKYGLTIYQPKDKNELLEIIKKLQPDLAIVAAFGMLFPKEILAVPKYGFI</sequence>
<dbReference type="InterPro" id="IPR002376">
    <property type="entry name" value="Formyl_transf_N"/>
</dbReference>
<dbReference type="GO" id="GO:0004479">
    <property type="term" value="F:methionyl-tRNA formyltransferase activity"/>
    <property type="evidence" value="ECO:0007669"/>
    <property type="project" value="TreeGrafter"/>
</dbReference>
<name>A0A2M7B780_9BACT</name>